<dbReference type="PROSITE" id="PS50995">
    <property type="entry name" value="HTH_MARR_2"/>
    <property type="match status" value="1"/>
</dbReference>
<protein>
    <submittedName>
        <fullName evidence="3">Regulator of autolytic activity</fullName>
    </submittedName>
</protein>
<name>A0A075RGB3_BRELA</name>
<dbReference type="InterPro" id="IPR036388">
    <property type="entry name" value="WH-like_DNA-bd_sf"/>
</dbReference>
<dbReference type="SUPFAM" id="SSF46785">
    <property type="entry name" value="Winged helix' DNA-binding domain"/>
    <property type="match status" value="1"/>
</dbReference>
<keyword evidence="4" id="KW-1185">Reference proteome</keyword>
<dbReference type="GO" id="GO:0006950">
    <property type="term" value="P:response to stress"/>
    <property type="evidence" value="ECO:0007669"/>
    <property type="project" value="TreeGrafter"/>
</dbReference>
<dbReference type="GO" id="GO:0003700">
    <property type="term" value="F:DNA-binding transcription factor activity"/>
    <property type="evidence" value="ECO:0007669"/>
    <property type="project" value="InterPro"/>
</dbReference>
<evidence type="ECO:0000313" key="4">
    <source>
        <dbReference type="Proteomes" id="UP000005850"/>
    </source>
</evidence>
<dbReference type="PANTHER" id="PTHR33164:SF89">
    <property type="entry name" value="MARR FAMILY REGULATORY PROTEIN"/>
    <property type="match status" value="1"/>
</dbReference>
<keyword evidence="1" id="KW-0238">DNA-binding</keyword>
<proteinExistence type="predicted"/>
<dbReference type="GO" id="GO:0003677">
    <property type="term" value="F:DNA binding"/>
    <property type="evidence" value="ECO:0007669"/>
    <property type="project" value="UniProtKB-KW"/>
</dbReference>
<dbReference type="CDD" id="cd00090">
    <property type="entry name" value="HTH_ARSR"/>
    <property type="match status" value="1"/>
</dbReference>
<dbReference type="Proteomes" id="UP000005850">
    <property type="component" value="Chromosome"/>
</dbReference>
<dbReference type="InterPro" id="IPR039422">
    <property type="entry name" value="MarR/SlyA-like"/>
</dbReference>
<dbReference type="HOGENOM" id="CLU_083287_27_7_9"/>
<dbReference type="SMART" id="SM00347">
    <property type="entry name" value="HTH_MARR"/>
    <property type="match status" value="1"/>
</dbReference>
<dbReference type="InterPro" id="IPR000835">
    <property type="entry name" value="HTH_MarR-typ"/>
</dbReference>
<feature type="domain" description="HTH marR-type" evidence="2">
    <location>
        <begin position="1"/>
        <end position="135"/>
    </location>
</feature>
<evidence type="ECO:0000256" key="1">
    <source>
        <dbReference type="ARBA" id="ARBA00023125"/>
    </source>
</evidence>
<reference evidence="3 4" key="1">
    <citation type="journal article" date="2011" name="J. Bacteriol.">
        <title>Genome sequence of Brevibacillus laterosporus LMG 15441, a pathogen of invertebrates.</title>
        <authorList>
            <person name="Djukic M."/>
            <person name="Poehlein A."/>
            <person name="Thurmer A."/>
            <person name="Daniel R."/>
        </authorList>
    </citation>
    <scope>NUCLEOTIDE SEQUENCE [LARGE SCALE GENOMIC DNA]</scope>
    <source>
        <strain evidence="3 4">LMG 15441</strain>
    </source>
</reference>
<dbReference type="eggNOG" id="COG1846">
    <property type="taxonomic scope" value="Bacteria"/>
</dbReference>
<dbReference type="AlphaFoldDB" id="A0A075RGB3"/>
<gene>
    <name evidence="3" type="primary">mgrA</name>
    <name evidence="3" type="ORF">BRLA_c039820</name>
</gene>
<organism evidence="3 4">
    <name type="scientific">Brevibacillus laterosporus LMG 15441</name>
    <dbReference type="NCBI Taxonomy" id="1042163"/>
    <lineage>
        <taxon>Bacteria</taxon>
        <taxon>Bacillati</taxon>
        <taxon>Bacillota</taxon>
        <taxon>Bacilli</taxon>
        <taxon>Bacillales</taxon>
        <taxon>Paenibacillaceae</taxon>
        <taxon>Brevibacillus</taxon>
    </lineage>
</organism>
<dbReference type="RefSeq" id="WP_003334751.1">
    <property type="nucleotide sequence ID" value="NZ_CP007806.1"/>
</dbReference>
<evidence type="ECO:0000259" key="2">
    <source>
        <dbReference type="PROSITE" id="PS50995"/>
    </source>
</evidence>
<dbReference type="STRING" id="1042163.BRLA_c039820"/>
<dbReference type="InterPro" id="IPR036390">
    <property type="entry name" value="WH_DNA-bd_sf"/>
</dbReference>
<dbReference type="InterPro" id="IPR011991">
    <property type="entry name" value="ArsR-like_HTH"/>
</dbReference>
<dbReference type="KEGG" id="blr:BRLA_c039820"/>
<dbReference type="PRINTS" id="PR00598">
    <property type="entry name" value="HTHMARR"/>
</dbReference>
<dbReference type="EMBL" id="CP007806">
    <property type="protein sequence ID" value="AIG28265.1"/>
    <property type="molecule type" value="Genomic_DNA"/>
</dbReference>
<dbReference type="PANTHER" id="PTHR33164">
    <property type="entry name" value="TRANSCRIPTIONAL REGULATOR, MARR FAMILY"/>
    <property type="match status" value="1"/>
</dbReference>
<evidence type="ECO:0000313" key="3">
    <source>
        <dbReference type="EMBL" id="AIG28265.1"/>
    </source>
</evidence>
<dbReference type="Pfam" id="PF01047">
    <property type="entry name" value="MarR"/>
    <property type="match status" value="1"/>
</dbReference>
<accession>A0A075RGB3</accession>
<sequence>MPKGLIIRDGVRQLNKIIGMMITQELSEVGITMPQISVMRKIKDGPMTIGQLSKDLYLSCSTVSGIVDRLEREGYIERVRDTADRRVVWIHITNKFEEMANSIPVMQKEYFTELIKDLSEEEIDKIVDALQLLIRQFEKRIEERT</sequence>
<dbReference type="Gene3D" id="1.10.10.10">
    <property type="entry name" value="Winged helix-like DNA-binding domain superfamily/Winged helix DNA-binding domain"/>
    <property type="match status" value="1"/>
</dbReference>